<dbReference type="InterPro" id="IPR010131">
    <property type="entry name" value="MdtP/NodT-like"/>
</dbReference>
<feature type="compositionally biased region" description="Low complexity" evidence="4">
    <location>
        <begin position="125"/>
        <end position="135"/>
    </location>
</feature>
<evidence type="ECO:0000313" key="6">
    <source>
        <dbReference type="Proteomes" id="UP001500235"/>
    </source>
</evidence>
<accession>A0ABP7S6U8</accession>
<dbReference type="PROSITE" id="PS51257">
    <property type="entry name" value="PROKAR_LIPOPROTEIN"/>
    <property type="match status" value="1"/>
</dbReference>
<evidence type="ECO:0000256" key="2">
    <source>
        <dbReference type="RuleBase" id="RU362097"/>
    </source>
</evidence>
<dbReference type="Proteomes" id="UP001500235">
    <property type="component" value="Unassembled WGS sequence"/>
</dbReference>
<evidence type="ECO:0000256" key="1">
    <source>
        <dbReference type="ARBA" id="ARBA00007613"/>
    </source>
</evidence>
<organism evidence="5 6">
    <name type="scientific">Sphingomonas swuensis</name>
    <dbReference type="NCBI Taxonomy" id="977800"/>
    <lineage>
        <taxon>Bacteria</taxon>
        <taxon>Pseudomonadati</taxon>
        <taxon>Pseudomonadota</taxon>
        <taxon>Alphaproteobacteria</taxon>
        <taxon>Sphingomonadales</taxon>
        <taxon>Sphingomonadaceae</taxon>
        <taxon>Sphingomonas</taxon>
    </lineage>
</organism>
<reference evidence="6" key="1">
    <citation type="journal article" date="2019" name="Int. J. Syst. Evol. Microbiol.">
        <title>The Global Catalogue of Microorganisms (GCM) 10K type strain sequencing project: providing services to taxonomists for standard genome sequencing and annotation.</title>
        <authorList>
            <consortium name="The Broad Institute Genomics Platform"/>
            <consortium name="The Broad Institute Genome Sequencing Center for Infectious Disease"/>
            <person name="Wu L."/>
            <person name="Ma J."/>
        </authorList>
    </citation>
    <scope>NUCLEOTIDE SEQUENCE [LARGE SCALE GENOMIC DNA]</scope>
    <source>
        <strain evidence="6">JCM 17563</strain>
    </source>
</reference>
<dbReference type="Gene3D" id="2.20.200.10">
    <property type="entry name" value="Outer membrane efflux proteins (OEP)"/>
    <property type="match status" value="1"/>
</dbReference>
<dbReference type="Gene3D" id="1.20.1600.10">
    <property type="entry name" value="Outer membrane efflux proteins (OEP)"/>
    <property type="match status" value="1"/>
</dbReference>
<sequence length="493" mass="52256">MRFPLIALTAALLLAGCTSGPDYKGPGTLGAATPSANFVRGGGLVTPESPRLSSWWTQLGDPVLTELQTRALSSNPSLEIARARIGQARESVRQEQANRYPTVAAQGTYVRAELPGVDLGTDNNGSSAGAPPAEGGSDDISSLNFFNLGLNANWELEFAGASRRQIESLNAQLGAAEANAIDAQVQLTAEVGQAYVNLRERQNRIDTLGRARALQEQAVATARQRFQRGTTAAYEVERAQVALRSTEAEVAAAEAERDVYLNALATLTGSAPGSVDGLLAAPAEVPLPPAVVSVGNPAELLQRRPDVRAAERNLAAATARIGVAEALRFPRISFMGILGLGGTKPGDLFDLGNISAIAIPQIQWQFLDFGRNASRVRQARSGLEEAEARYRQAVLGALQDAENSLARFGQQRRQVAALADVRASAERQARLTRQRFNAGTTARAELLEAERQLTLAEQNLRGATAALTGSYIAVQKSLGLGWAPPVVPARLGN</sequence>
<dbReference type="EMBL" id="BAABBQ010000001">
    <property type="protein sequence ID" value="GAA4007605.1"/>
    <property type="molecule type" value="Genomic_DNA"/>
</dbReference>
<proteinExistence type="inferred from homology"/>
<dbReference type="RefSeq" id="WP_344705343.1">
    <property type="nucleotide sequence ID" value="NZ_BAABBQ010000001.1"/>
</dbReference>
<comment type="subcellular location">
    <subcellularLocation>
        <location evidence="2">Cell membrane</location>
        <topology evidence="2">Lipid-anchor</topology>
    </subcellularLocation>
</comment>
<keyword evidence="6" id="KW-1185">Reference proteome</keyword>
<dbReference type="PANTHER" id="PTHR30203">
    <property type="entry name" value="OUTER MEMBRANE CATION EFFLUX PROTEIN"/>
    <property type="match status" value="1"/>
</dbReference>
<keyword evidence="3" id="KW-0175">Coiled coil</keyword>
<keyword evidence="2" id="KW-0564">Palmitate</keyword>
<keyword evidence="2" id="KW-0472">Membrane</keyword>
<keyword evidence="2" id="KW-1134">Transmembrane beta strand</keyword>
<feature type="coiled-coil region" evidence="3">
    <location>
        <begin position="159"/>
        <end position="186"/>
    </location>
</feature>
<dbReference type="Pfam" id="PF02321">
    <property type="entry name" value="OEP"/>
    <property type="match status" value="2"/>
</dbReference>
<dbReference type="SUPFAM" id="SSF56954">
    <property type="entry name" value="Outer membrane efflux proteins (OEP)"/>
    <property type="match status" value="1"/>
</dbReference>
<evidence type="ECO:0000313" key="5">
    <source>
        <dbReference type="EMBL" id="GAA4007605.1"/>
    </source>
</evidence>
<keyword evidence="2" id="KW-0449">Lipoprotein</keyword>
<keyword evidence="2" id="KW-0812">Transmembrane</keyword>
<dbReference type="NCBIfam" id="TIGR01845">
    <property type="entry name" value="outer_NodT"/>
    <property type="match status" value="1"/>
</dbReference>
<protein>
    <submittedName>
        <fullName evidence="5">Efflux transporter outer membrane subunit</fullName>
    </submittedName>
</protein>
<feature type="coiled-coil region" evidence="3">
    <location>
        <begin position="236"/>
        <end position="263"/>
    </location>
</feature>
<feature type="region of interest" description="Disordered" evidence="4">
    <location>
        <begin position="115"/>
        <end position="136"/>
    </location>
</feature>
<comment type="caution">
    <text evidence="5">The sequence shown here is derived from an EMBL/GenBank/DDBJ whole genome shotgun (WGS) entry which is preliminary data.</text>
</comment>
<gene>
    <name evidence="5" type="ORF">GCM10022280_00120</name>
</gene>
<evidence type="ECO:0000256" key="4">
    <source>
        <dbReference type="SAM" id="MobiDB-lite"/>
    </source>
</evidence>
<comment type="similarity">
    <text evidence="1 2">Belongs to the outer membrane factor (OMF) (TC 1.B.17) family.</text>
</comment>
<evidence type="ECO:0000256" key="3">
    <source>
        <dbReference type="SAM" id="Coils"/>
    </source>
</evidence>
<dbReference type="PANTHER" id="PTHR30203:SF25">
    <property type="entry name" value="OUTER MEMBRANE PROTEIN-RELATED"/>
    <property type="match status" value="1"/>
</dbReference>
<name>A0ABP7S6U8_9SPHN</name>
<dbReference type="InterPro" id="IPR003423">
    <property type="entry name" value="OMP_efflux"/>
</dbReference>